<dbReference type="InterPro" id="IPR036271">
    <property type="entry name" value="Tet_transcr_reg_TetR-rel_C_sf"/>
</dbReference>
<dbReference type="InterPro" id="IPR025996">
    <property type="entry name" value="MT1864/Rv1816-like_C"/>
</dbReference>
<evidence type="ECO:0000256" key="1">
    <source>
        <dbReference type="ARBA" id="ARBA00023015"/>
    </source>
</evidence>
<dbReference type="SUPFAM" id="SSF46689">
    <property type="entry name" value="Homeodomain-like"/>
    <property type="match status" value="1"/>
</dbReference>
<dbReference type="Gene3D" id="1.10.10.60">
    <property type="entry name" value="Homeodomain-like"/>
    <property type="match status" value="1"/>
</dbReference>
<dbReference type="GO" id="GO:0003700">
    <property type="term" value="F:DNA-binding transcription factor activity"/>
    <property type="evidence" value="ECO:0007669"/>
    <property type="project" value="TreeGrafter"/>
</dbReference>
<evidence type="ECO:0000259" key="5">
    <source>
        <dbReference type="PROSITE" id="PS50977"/>
    </source>
</evidence>
<keyword evidence="1" id="KW-0805">Transcription regulation</keyword>
<evidence type="ECO:0000313" key="6">
    <source>
        <dbReference type="EMBL" id="NYE46575.1"/>
    </source>
</evidence>
<dbReference type="InterPro" id="IPR009057">
    <property type="entry name" value="Homeodomain-like_sf"/>
</dbReference>
<dbReference type="SUPFAM" id="SSF48498">
    <property type="entry name" value="Tetracyclin repressor-like, C-terminal domain"/>
    <property type="match status" value="1"/>
</dbReference>
<dbReference type="AlphaFoldDB" id="A0A852TSS1"/>
<dbReference type="PANTHER" id="PTHR30055">
    <property type="entry name" value="HTH-TYPE TRANSCRIPTIONAL REGULATOR RUTR"/>
    <property type="match status" value="1"/>
</dbReference>
<dbReference type="GO" id="GO:0000976">
    <property type="term" value="F:transcription cis-regulatory region binding"/>
    <property type="evidence" value="ECO:0007669"/>
    <property type="project" value="TreeGrafter"/>
</dbReference>
<comment type="caution">
    <text evidence="6">The sequence shown here is derived from an EMBL/GenBank/DDBJ whole genome shotgun (WGS) entry which is preliminary data.</text>
</comment>
<keyword evidence="7" id="KW-1185">Reference proteome</keyword>
<dbReference type="EMBL" id="JACCCC010000001">
    <property type="protein sequence ID" value="NYE46575.1"/>
    <property type="molecule type" value="Genomic_DNA"/>
</dbReference>
<organism evidence="6 7">
    <name type="scientific">Spinactinospora alkalitolerans</name>
    <dbReference type="NCBI Taxonomy" id="687207"/>
    <lineage>
        <taxon>Bacteria</taxon>
        <taxon>Bacillati</taxon>
        <taxon>Actinomycetota</taxon>
        <taxon>Actinomycetes</taxon>
        <taxon>Streptosporangiales</taxon>
        <taxon>Nocardiopsidaceae</taxon>
        <taxon>Spinactinospora</taxon>
    </lineage>
</organism>
<dbReference type="PROSITE" id="PS50977">
    <property type="entry name" value="HTH_TETR_2"/>
    <property type="match status" value="1"/>
</dbReference>
<evidence type="ECO:0000313" key="7">
    <source>
        <dbReference type="Proteomes" id="UP000589036"/>
    </source>
</evidence>
<proteinExistence type="predicted"/>
<gene>
    <name evidence="6" type="ORF">HDA32_001695</name>
</gene>
<dbReference type="PANTHER" id="PTHR30055:SF239">
    <property type="entry name" value="TRANSCRIPTIONAL REGULATORY PROTEIN"/>
    <property type="match status" value="1"/>
</dbReference>
<evidence type="ECO:0000256" key="3">
    <source>
        <dbReference type="ARBA" id="ARBA00023163"/>
    </source>
</evidence>
<name>A0A852TSS1_9ACTN</name>
<dbReference type="RefSeq" id="WP_179642656.1">
    <property type="nucleotide sequence ID" value="NZ_BAAAYY010000055.1"/>
</dbReference>
<evidence type="ECO:0000256" key="2">
    <source>
        <dbReference type="ARBA" id="ARBA00023125"/>
    </source>
</evidence>
<feature type="domain" description="HTH tetR-type" evidence="5">
    <location>
        <begin position="5"/>
        <end position="65"/>
    </location>
</feature>
<dbReference type="Pfam" id="PF13305">
    <property type="entry name" value="TetR_C_33"/>
    <property type="match status" value="1"/>
</dbReference>
<dbReference type="Gene3D" id="1.10.357.10">
    <property type="entry name" value="Tetracycline Repressor, domain 2"/>
    <property type="match status" value="1"/>
</dbReference>
<dbReference type="InterPro" id="IPR001647">
    <property type="entry name" value="HTH_TetR"/>
</dbReference>
<accession>A0A852TSS1</accession>
<dbReference type="Proteomes" id="UP000589036">
    <property type="component" value="Unassembled WGS sequence"/>
</dbReference>
<evidence type="ECO:0000256" key="4">
    <source>
        <dbReference type="PROSITE-ProRule" id="PRU00335"/>
    </source>
</evidence>
<feature type="DNA-binding region" description="H-T-H motif" evidence="4">
    <location>
        <begin position="28"/>
        <end position="47"/>
    </location>
</feature>
<reference evidence="6 7" key="1">
    <citation type="submission" date="2020-07" db="EMBL/GenBank/DDBJ databases">
        <title>Sequencing the genomes of 1000 actinobacteria strains.</title>
        <authorList>
            <person name="Klenk H.-P."/>
        </authorList>
    </citation>
    <scope>NUCLEOTIDE SEQUENCE [LARGE SCALE GENOMIC DNA]</scope>
    <source>
        <strain evidence="6 7">CXB654</strain>
    </source>
</reference>
<keyword evidence="3" id="KW-0804">Transcription</keyword>
<sequence>MPRAGLTPATVAEEAARLCDENGYGRLSLAAVAKRLGVAVPSLYKHVNGLEGLRRDVAVLSAREFGEVLGRAAMGRSEADAVRTLAAAYRSYARTRPGRYAAVQRAPDPVDDEAIAASNSVLEVILAVFRGFDLPEEALIDAVRVFRSAVHGFVDLEARGGFGLPQSTDHTYEVLVDGLITALRNWPRPSAGAGGEAS</sequence>
<protein>
    <submittedName>
        <fullName evidence="6">AcrR family transcriptional regulator</fullName>
    </submittedName>
</protein>
<dbReference type="InterPro" id="IPR050109">
    <property type="entry name" value="HTH-type_TetR-like_transc_reg"/>
</dbReference>
<dbReference type="Pfam" id="PF00440">
    <property type="entry name" value="TetR_N"/>
    <property type="match status" value="1"/>
</dbReference>
<keyword evidence="2 4" id="KW-0238">DNA-binding</keyword>